<keyword evidence="6" id="KW-1185">Reference proteome</keyword>
<evidence type="ECO:0000313" key="6">
    <source>
        <dbReference type="Proteomes" id="UP000623967"/>
    </source>
</evidence>
<evidence type="ECO:0000259" key="4">
    <source>
        <dbReference type="Pfam" id="PF00248"/>
    </source>
</evidence>
<keyword evidence="2" id="KW-0521">NADP</keyword>
<dbReference type="PROSITE" id="PS00062">
    <property type="entry name" value="ALDOKETO_REDUCTASE_2"/>
    <property type="match status" value="1"/>
</dbReference>
<dbReference type="Pfam" id="PF00248">
    <property type="entry name" value="Aldo_ket_red"/>
    <property type="match status" value="1"/>
</dbReference>
<dbReference type="InterPro" id="IPR023210">
    <property type="entry name" value="NADP_OxRdtase_dom"/>
</dbReference>
<dbReference type="Proteomes" id="UP000623967">
    <property type="component" value="Unassembled WGS sequence"/>
</dbReference>
<evidence type="ECO:0000256" key="3">
    <source>
        <dbReference type="ARBA" id="ARBA00023002"/>
    </source>
</evidence>
<evidence type="ECO:0000256" key="1">
    <source>
        <dbReference type="ARBA" id="ARBA00007905"/>
    </source>
</evidence>
<dbReference type="Gene3D" id="3.20.20.100">
    <property type="entry name" value="NADP-dependent oxidoreductase domain"/>
    <property type="match status" value="1"/>
</dbReference>
<sequence>MKETFEDQITLHNGVTIPQHGFGVYKITDPAEMEIAIPKALEVGYRSFDTAQMYQNEAMLGELLYNSSVPRKDLFITTKINNGNQGYDQTLFTFEESLADLQLSQLDLLLVHWPSEKYFFDTWRAFERLYDEKMVRAIGVCNFHQHHLEKLKTKANVMPMVNQVELHPYLTQEALRNYLKEQNIAVEAWSPLARGRILNDPVLEELARNYHKTTAQIILRWHLQHELIFIPKSVTPSRIAENSDIYDFELSAEDMKKIDKLNRNQRTGSDPDDVYPTI</sequence>
<dbReference type="InterPro" id="IPR020471">
    <property type="entry name" value="AKR"/>
</dbReference>
<dbReference type="PROSITE" id="PS00798">
    <property type="entry name" value="ALDOKETO_REDUCTASE_1"/>
    <property type="match status" value="1"/>
</dbReference>
<dbReference type="PANTHER" id="PTHR43827:SF3">
    <property type="entry name" value="NADP-DEPENDENT OXIDOREDUCTASE DOMAIN-CONTAINING PROTEIN"/>
    <property type="match status" value="1"/>
</dbReference>
<dbReference type="PIRSF" id="PIRSF000097">
    <property type="entry name" value="AKR"/>
    <property type="match status" value="1"/>
</dbReference>
<protein>
    <submittedName>
        <fullName evidence="5">Aldo/keto reductase</fullName>
    </submittedName>
</protein>
<evidence type="ECO:0000313" key="5">
    <source>
        <dbReference type="EMBL" id="MBL4951632.1"/>
    </source>
</evidence>
<name>A0ABS1TK09_9BACI</name>
<dbReference type="RefSeq" id="WP_202652915.1">
    <property type="nucleotide sequence ID" value="NZ_JAESWB010000045.1"/>
</dbReference>
<dbReference type="SUPFAM" id="SSF51430">
    <property type="entry name" value="NAD(P)-linked oxidoreductase"/>
    <property type="match status" value="1"/>
</dbReference>
<dbReference type="PANTHER" id="PTHR43827">
    <property type="entry name" value="2,5-DIKETO-D-GLUCONIC ACID REDUCTASE"/>
    <property type="match status" value="1"/>
</dbReference>
<proteinExistence type="inferred from homology"/>
<organism evidence="5 6">
    <name type="scientific">Neobacillus paridis</name>
    <dbReference type="NCBI Taxonomy" id="2803862"/>
    <lineage>
        <taxon>Bacteria</taxon>
        <taxon>Bacillati</taxon>
        <taxon>Bacillota</taxon>
        <taxon>Bacilli</taxon>
        <taxon>Bacillales</taxon>
        <taxon>Bacillaceae</taxon>
        <taxon>Neobacillus</taxon>
    </lineage>
</organism>
<dbReference type="InterPro" id="IPR018170">
    <property type="entry name" value="Aldo/ket_reductase_CS"/>
</dbReference>
<keyword evidence="3" id="KW-0560">Oxidoreductase</keyword>
<evidence type="ECO:0000256" key="2">
    <source>
        <dbReference type="ARBA" id="ARBA00022857"/>
    </source>
</evidence>
<reference evidence="5 6" key="1">
    <citation type="submission" date="2021-01" db="EMBL/GenBank/DDBJ databases">
        <title>Genome public.</title>
        <authorList>
            <person name="Liu C."/>
            <person name="Sun Q."/>
        </authorList>
    </citation>
    <scope>NUCLEOTIDE SEQUENCE [LARGE SCALE GENOMIC DNA]</scope>
    <source>
        <strain evidence="5 6">YIM B02564</strain>
    </source>
</reference>
<feature type="domain" description="NADP-dependent oxidoreductase" evidence="4">
    <location>
        <begin position="28"/>
        <end position="262"/>
    </location>
</feature>
<dbReference type="InterPro" id="IPR036812">
    <property type="entry name" value="NAD(P)_OxRdtase_dom_sf"/>
</dbReference>
<dbReference type="PROSITE" id="PS00063">
    <property type="entry name" value="ALDOKETO_REDUCTASE_3"/>
    <property type="match status" value="1"/>
</dbReference>
<comment type="similarity">
    <text evidence="1">Belongs to the aldo/keto reductase family.</text>
</comment>
<comment type="caution">
    <text evidence="5">The sequence shown here is derived from an EMBL/GenBank/DDBJ whole genome shotgun (WGS) entry which is preliminary data.</text>
</comment>
<accession>A0ABS1TK09</accession>
<gene>
    <name evidence="5" type="ORF">JK635_05170</name>
</gene>
<dbReference type="EMBL" id="JAESWB010000045">
    <property type="protein sequence ID" value="MBL4951632.1"/>
    <property type="molecule type" value="Genomic_DNA"/>
</dbReference>
<dbReference type="PRINTS" id="PR00069">
    <property type="entry name" value="ALDKETRDTASE"/>
</dbReference>